<dbReference type="SUPFAM" id="SSF48264">
    <property type="entry name" value="Cytochrome P450"/>
    <property type="match status" value="1"/>
</dbReference>
<keyword evidence="5" id="KW-0285">Flavoprotein</keyword>
<comment type="catalytic activity">
    <reaction evidence="11">
        <text>2 oxidized [cytochrome P450] + NADPH = 2 reduced [cytochrome P450] + NADP(+) + H(+)</text>
        <dbReference type="Rhea" id="RHEA:24040"/>
        <dbReference type="Rhea" id="RHEA-COMP:14627"/>
        <dbReference type="Rhea" id="RHEA-COMP:14628"/>
        <dbReference type="ChEBI" id="CHEBI:15378"/>
        <dbReference type="ChEBI" id="CHEBI:55376"/>
        <dbReference type="ChEBI" id="CHEBI:57783"/>
        <dbReference type="ChEBI" id="CHEBI:58349"/>
        <dbReference type="ChEBI" id="CHEBI:60344"/>
        <dbReference type="EC" id="1.6.2.4"/>
    </reaction>
</comment>
<dbReference type="SUPFAM" id="SSF52343">
    <property type="entry name" value="Ferredoxin reductase-like, C-terminal NADP-linked domain"/>
    <property type="match status" value="1"/>
</dbReference>
<dbReference type="Pfam" id="PF00258">
    <property type="entry name" value="Flavodoxin_1"/>
    <property type="match status" value="1"/>
</dbReference>
<keyword evidence="9" id="KW-0560">Oxidoreductase</keyword>
<dbReference type="InterPro" id="IPR008254">
    <property type="entry name" value="Flavodoxin/NO_synth"/>
</dbReference>
<accession>A0ABY8U3Q5</accession>
<comment type="cofactor">
    <cofactor evidence="2">
        <name>FAD</name>
        <dbReference type="ChEBI" id="CHEBI:57692"/>
    </cofactor>
</comment>
<proteinExistence type="inferred from homology"/>
<evidence type="ECO:0000256" key="6">
    <source>
        <dbReference type="ARBA" id="ARBA00022643"/>
    </source>
</evidence>
<dbReference type="InterPro" id="IPR001709">
    <property type="entry name" value="Flavoprot_Pyr_Nucl_cyt_Rdtase"/>
</dbReference>
<dbReference type="InterPro" id="IPR017972">
    <property type="entry name" value="Cyt_P450_CS"/>
</dbReference>
<dbReference type="Pfam" id="PF00175">
    <property type="entry name" value="NAD_binding_1"/>
    <property type="match status" value="1"/>
</dbReference>
<dbReference type="InterPro" id="IPR001128">
    <property type="entry name" value="Cyt_P450"/>
</dbReference>
<dbReference type="InterPro" id="IPR017927">
    <property type="entry name" value="FAD-bd_FR_type"/>
</dbReference>
<dbReference type="EC" id="1.6.2.4" evidence="10"/>
<evidence type="ECO:0000259" key="13">
    <source>
        <dbReference type="PROSITE" id="PS51384"/>
    </source>
</evidence>
<dbReference type="Gene3D" id="3.40.50.80">
    <property type="entry name" value="Nucleotide-binding domain of ferredoxin-NADP reductase (FNR) module"/>
    <property type="match status" value="1"/>
</dbReference>
<keyword evidence="6" id="KW-0288">FMN</keyword>
<comment type="similarity">
    <text evidence="3">In the N-terminal section; belongs to the cytochrome P450 family.</text>
</comment>
<dbReference type="InterPro" id="IPR001433">
    <property type="entry name" value="OxRdtase_FAD/NAD-bd"/>
</dbReference>
<evidence type="ECO:0000256" key="4">
    <source>
        <dbReference type="ARBA" id="ARBA00022448"/>
    </source>
</evidence>
<dbReference type="PANTHER" id="PTHR19384:SF17">
    <property type="entry name" value="NADPH--CYTOCHROME P450 REDUCTASE"/>
    <property type="match status" value="1"/>
</dbReference>
<dbReference type="Gene3D" id="3.40.50.360">
    <property type="match status" value="1"/>
</dbReference>
<evidence type="ECO:0000256" key="7">
    <source>
        <dbReference type="ARBA" id="ARBA00022827"/>
    </source>
</evidence>
<sequence length="1312" mass="138049">MQLPEGKTGLLAGAALAATAAGAAAYVYTNKLTCEQGVVVFLDGSKIGIHLGKCESIDELKGQVEEKLHIEDCRLFVEQAEGRPELSSSAELAAALASPALRVSGVLLLLATADSQPLSSTAQQAPKLLAIPAGPKPLPLVGSFLLYKQGGQGHPAYNFAANVFAPEKRAVWGDTVLIVLPHSGGPDGEVLKDVQPGLLDYAVATCDPEVVAELLARQDDFPKLWGRRKAERSLQAVAGNGLFTSSTLDKDWQVAHGLLPRAFNQIRIKNYFGVLLDKTRSFVAAWAQMPQGGTIEGVSDWLTCMTADAVVKAAMGMDMGNVEAKAAGQPLHKFIDAFRFCLKSALGRATVESEFGSLAAWNPFFDGAAALAKKKASALQASHDVVSELLERTRKGEIGGPQSVLSAMLNDVSPSTGDYVRLQNIYGQVMNLMIAGHETTAATLAWALYYISTHPEVEAKALAEISAVLGERCEPRADDVPKLRCEPRADDVPKLVYLEACFREALRLHPAVGTVTRDVYADTTLKGTWFVRKGQRVDINNVALQRREDQWGGSFGDPNAYNPERFMPGAAEASGRHPNAFNPWGFGVRACIGSQFALWEGKLFLCMVLRCFKFRVPEGFARPLPSTADGGAAPTPHHLALRIWKRKESGAVLESISSQVAAAKAGAAAPAAAQKGAAPAAAQHGAAPAAATAAAEASHGTPLLILYGSNTGTCEELASSLAGQAAAAGFAAKTASLDSVLATPAGPAGGALPEAGALLVISSTYNGTPPDNAAEFARWLPKQADGSLSKVTFGVFGVGNSQWAQTYQAFPTQVALGLARAGATQVMEMRCSDVDSNDWMEAFDEWQREVLRGLLVTFGVNPPEAYVAAVNSGAAAGEAKARLQLRLLEASEPGQALSVETVIAQLRAAKPDGYHLLEVLENRELQGPGASRSTRHVQLALPAGEAGQYSAGDHLEVMGNNDKALVAAALKRLGLTGAERVEWRANIEGGSGSARSLGGSGGLSLILSVSDALTWLVDLAAVPSKRTVSLLAEGCPCPPEAAALRQLATEEGYKEKVSGQRLTLVELLGQFQSLSVSLDQLANLLPRMGPRYYSISSSPLARPGTCSISVGLVAFTTPSGRPHRGAASATINATPVGGKLLGSVRKLSSSFRLPQDPSTPVIMIGPGTGVAPMMGFLQERAALAAGGASLGPAHLFFGCRSSAEDFIYRAELEGYVKSGVLAGLHVAFSREPGASKVYVQDLILQQGPALWGLFEAGAHVYVCGDARRMAPDVRNAFKEMAKSCGGRNAAAAESWMGGLLEAKRYLEDVWAG</sequence>
<feature type="domain" description="FAD-binding FR-type" evidence="13">
    <location>
        <begin position="912"/>
        <end position="1154"/>
    </location>
</feature>
<keyword evidence="4" id="KW-0813">Transport</keyword>
<evidence type="ECO:0000313" key="15">
    <source>
        <dbReference type="Proteomes" id="UP001244341"/>
    </source>
</evidence>
<dbReference type="PRINTS" id="PR00369">
    <property type="entry name" value="FLAVODOXIN"/>
</dbReference>
<evidence type="ECO:0000259" key="12">
    <source>
        <dbReference type="PROSITE" id="PS50902"/>
    </source>
</evidence>
<name>A0ABY8U3Q5_TETOB</name>
<dbReference type="InterPro" id="IPR036396">
    <property type="entry name" value="Cyt_P450_sf"/>
</dbReference>
<dbReference type="Gene3D" id="2.40.30.10">
    <property type="entry name" value="Translation factors"/>
    <property type="match status" value="1"/>
</dbReference>
<feature type="domain" description="Flavodoxin-like" evidence="12">
    <location>
        <begin position="703"/>
        <end position="851"/>
    </location>
</feature>
<keyword evidence="8" id="KW-0521">NADP</keyword>
<evidence type="ECO:0000256" key="2">
    <source>
        <dbReference type="ARBA" id="ARBA00001974"/>
    </source>
</evidence>
<comment type="cofactor">
    <cofactor evidence="1">
        <name>FMN</name>
        <dbReference type="ChEBI" id="CHEBI:58210"/>
    </cofactor>
</comment>
<dbReference type="InterPro" id="IPR001094">
    <property type="entry name" value="Flavdoxin-like"/>
</dbReference>
<dbReference type="Gene3D" id="1.20.990.10">
    <property type="entry name" value="NADPH-cytochrome p450 Reductase, Chain A, domain 3"/>
    <property type="match status" value="1"/>
</dbReference>
<dbReference type="PANTHER" id="PTHR19384">
    <property type="entry name" value="NITRIC OXIDE SYNTHASE-RELATED"/>
    <property type="match status" value="1"/>
</dbReference>
<dbReference type="Gene3D" id="1.10.630.10">
    <property type="entry name" value="Cytochrome P450"/>
    <property type="match status" value="1"/>
</dbReference>
<dbReference type="Pfam" id="PF00067">
    <property type="entry name" value="p450"/>
    <property type="match status" value="1"/>
</dbReference>
<dbReference type="InterPro" id="IPR003097">
    <property type="entry name" value="CysJ-like_FAD-binding"/>
</dbReference>
<keyword evidence="7" id="KW-0274">FAD</keyword>
<organism evidence="14 15">
    <name type="scientific">Tetradesmus obliquus</name>
    <name type="common">Green alga</name>
    <name type="synonym">Acutodesmus obliquus</name>
    <dbReference type="NCBI Taxonomy" id="3088"/>
    <lineage>
        <taxon>Eukaryota</taxon>
        <taxon>Viridiplantae</taxon>
        <taxon>Chlorophyta</taxon>
        <taxon>core chlorophytes</taxon>
        <taxon>Chlorophyceae</taxon>
        <taxon>CS clade</taxon>
        <taxon>Sphaeropleales</taxon>
        <taxon>Scenedesmaceae</taxon>
        <taxon>Tetradesmus</taxon>
    </lineage>
</organism>
<keyword evidence="15" id="KW-1185">Reference proteome</keyword>
<evidence type="ECO:0000313" key="14">
    <source>
        <dbReference type="EMBL" id="WIA15882.1"/>
    </source>
</evidence>
<dbReference type="Pfam" id="PF00667">
    <property type="entry name" value="FAD_binding_1"/>
    <property type="match status" value="1"/>
</dbReference>
<evidence type="ECO:0000256" key="10">
    <source>
        <dbReference type="ARBA" id="ARBA00023797"/>
    </source>
</evidence>
<dbReference type="InterPro" id="IPR039261">
    <property type="entry name" value="FNR_nucleotide-bd"/>
</dbReference>
<dbReference type="PRINTS" id="PR00371">
    <property type="entry name" value="FPNCR"/>
</dbReference>
<evidence type="ECO:0000256" key="11">
    <source>
        <dbReference type="ARBA" id="ARBA00049342"/>
    </source>
</evidence>
<protein>
    <recommendedName>
        <fullName evidence="10">NADPH--hemoprotein reductase</fullName>
        <ecNumber evidence="10">1.6.2.4</ecNumber>
    </recommendedName>
</protein>
<dbReference type="EMBL" id="CP126214">
    <property type="protein sequence ID" value="WIA15882.1"/>
    <property type="molecule type" value="Genomic_DNA"/>
</dbReference>
<dbReference type="PROSITE" id="PS50902">
    <property type="entry name" value="FLAVODOXIN_LIKE"/>
    <property type="match status" value="1"/>
</dbReference>
<dbReference type="InterPro" id="IPR017938">
    <property type="entry name" value="Riboflavin_synthase-like_b-brl"/>
</dbReference>
<dbReference type="PROSITE" id="PS51384">
    <property type="entry name" value="FAD_FR"/>
    <property type="match status" value="1"/>
</dbReference>
<gene>
    <name evidence="14" type="ORF">OEZ85_012631</name>
</gene>
<evidence type="ECO:0000256" key="3">
    <source>
        <dbReference type="ARBA" id="ARBA00010018"/>
    </source>
</evidence>
<evidence type="ECO:0000256" key="9">
    <source>
        <dbReference type="ARBA" id="ARBA00023002"/>
    </source>
</evidence>
<reference evidence="14 15" key="1">
    <citation type="submission" date="2023-05" db="EMBL/GenBank/DDBJ databases">
        <title>A 100% complete, gapless, phased diploid assembly of the Scenedesmus obliquus UTEX 3031 genome.</title>
        <authorList>
            <person name="Biondi T.C."/>
            <person name="Hanschen E.R."/>
            <person name="Kwon T."/>
            <person name="Eng W."/>
            <person name="Kruse C.P.S."/>
            <person name="Koehler S.I."/>
            <person name="Kunde Y."/>
            <person name="Gleasner C.D."/>
            <person name="You Mak K.T."/>
            <person name="Polle J."/>
            <person name="Hovde B.T."/>
            <person name="Starkenburg S.R."/>
        </authorList>
    </citation>
    <scope>NUCLEOTIDE SEQUENCE [LARGE SCALE GENOMIC DNA]</scope>
    <source>
        <strain evidence="14 15">DOE0152z</strain>
    </source>
</reference>
<evidence type="ECO:0000256" key="1">
    <source>
        <dbReference type="ARBA" id="ARBA00001917"/>
    </source>
</evidence>
<dbReference type="InterPro" id="IPR023173">
    <property type="entry name" value="NADPH_Cyt_P450_Rdtase_alpha"/>
</dbReference>
<evidence type="ECO:0000256" key="8">
    <source>
        <dbReference type="ARBA" id="ARBA00022857"/>
    </source>
</evidence>
<dbReference type="InterPro" id="IPR029039">
    <property type="entry name" value="Flavoprotein-like_sf"/>
</dbReference>
<evidence type="ECO:0000256" key="5">
    <source>
        <dbReference type="ARBA" id="ARBA00022630"/>
    </source>
</evidence>
<dbReference type="SUPFAM" id="SSF52218">
    <property type="entry name" value="Flavoproteins"/>
    <property type="match status" value="1"/>
</dbReference>
<dbReference type="PROSITE" id="PS00086">
    <property type="entry name" value="CYTOCHROME_P450"/>
    <property type="match status" value="1"/>
</dbReference>
<dbReference type="SUPFAM" id="SSF63380">
    <property type="entry name" value="Riboflavin synthase domain-like"/>
    <property type="match status" value="1"/>
</dbReference>
<dbReference type="Proteomes" id="UP001244341">
    <property type="component" value="Chromosome 7b"/>
</dbReference>